<dbReference type="InterPro" id="IPR010131">
    <property type="entry name" value="MdtP/NodT-like"/>
</dbReference>
<keyword evidence="2" id="KW-0564">Palmitate</keyword>
<evidence type="ECO:0000313" key="4">
    <source>
        <dbReference type="Proteomes" id="UP000450012"/>
    </source>
</evidence>
<dbReference type="Gene3D" id="2.20.200.10">
    <property type="entry name" value="Outer membrane efflux proteins (OEP)"/>
    <property type="match status" value="1"/>
</dbReference>
<dbReference type="PROSITE" id="PS51257">
    <property type="entry name" value="PROKAR_LIPOPROTEIN"/>
    <property type="match status" value="1"/>
</dbReference>
<keyword evidence="4" id="KW-1185">Reference proteome</keyword>
<dbReference type="GO" id="GO:0005886">
    <property type="term" value="C:plasma membrane"/>
    <property type="evidence" value="ECO:0007669"/>
    <property type="project" value="UniProtKB-SubCell"/>
</dbReference>
<keyword evidence="2" id="KW-0472">Membrane</keyword>
<keyword evidence="2" id="KW-0732">Signal</keyword>
<dbReference type="InterPro" id="IPR003423">
    <property type="entry name" value="OMP_efflux"/>
</dbReference>
<evidence type="ECO:0000313" key="3">
    <source>
        <dbReference type="EMBL" id="MYM66115.1"/>
    </source>
</evidence>
<dbReference type="Proteomes" id="UP000450012">
    <property type="component" value="Unassembled WGS sequence"/>
</dbReference>
<dbReference type="Gene3D" id="1.20.1600.10">
    <property type="entry name" value="Outer membrane efflux proteins (OEP)"/>
    <property type="match status" value="1"/>
</dbReference>
<sequence>MKILYATTLALALAACAQAPVQQPPAVPMADSFREIPAGWADANAKAPLLPAEWWTMYQDPQLNQLEQQLIANSPDLASALARYKQAQAATGVLRAAESPTLGASLNGQRIRQSDLKPLRGATSPSEYNSGTLQFDLGYEVDLWGRISKQVSAGVAQERAANADLAAARLSLQIQLADTLLALRGADADIKLLRDTEAAYQRQADLVTQRHDGGTASGLDLARAQTQLESTRSLLRQRQAQRSVQEHAIAALVGASASSFKVETTDASFTTPALPVGVPSLLLQRRPDIAAAALRVAAASDQVGVARTALFPSLNLGTSAGLQSSDFGRFAQASNLFWAVGPTLAVSLLDGGRRKAQIAGAEAVLDEAGQRYRSVVLTAFQQVEDQLALLNNYDEAARFDHQAAEAAGRALDLAKKRYDQGAASYLEVVTAQTAYLQSRRSELDLSTRYRQAGVQLVKAIGGGWSAVQAEPAT</sequence>
<comment type="similarity">
    <text evidence="1 2">Belongs to the outer membrane factor (OMF) (TC 1.B.17) family.</text>
</comment>
<dbReference type="EMBL" id="WWCK01000002">
    <property type="protein sequence ID" value="MYM66115.1"/>
    <property type="molecule type" value="Genomic_DNA"/>
</dbReference>
<evidence type="ECO:0000256" key="1">
    <source>
        <dbReference type="ARBA" id="ARBA00007613"/>
    </source>
</evidence>
<dbReference type="GO" id="GO:0015562">
    <property type="term" value="F:efflux transmembrane transporter activity"/>
    <property type="evidence" value="ECO:0007669"/>
    <property type="project" value="InterPro"/>
</dbReference>
<keyword evidence="2" id="KW-0449">Lipoprotein</keyword>
<dbReference type="RefSeq" id="WP_161012727.1">
    <property type="nucleotide sequence ID" value="NZ_WWCK01000002.1"/>
</dbReference>
<dbReference type="SUPFAM" id="SSF56954">
    <property type="entry name" value="Outer membrane efflux proteins (OEP)"/>
    <property type="match status" value="1"/>
</dbReference>
<evidence type="ECO:0000256" key="2">
    <source>
        <dbReference type="RuleBase" id="RU362097"/>
    </source>
</evidence>
<dbReference type="Pfam" id="PF02321">
    <property type="entry name" value="OEP"/>
    <property type="match status" value="2"/>
</dbReference>
<keyword evidence="2" id="KW-1134">Transmembrane beta strand</keyword>
<dbReference type="NCBIfam" id="TIGR01845">
    <property type="entry name" value="outer_NodT"/>
    <property type="match status" value="1"/>
</dbReference>
<feature type="signal peptide" evidence="2">
    <location>
        <begin position="1"/>
        <end position="19"/>
    </location>
</feature>
<protein>
    <submittedName>
        <fullName evidence="3">Efflux transporter outer membrane subunit</fullName>
    </submittedName>
</protein>
<organism evidence="3 4">
    <name type="scientific">Duganella rivi</name>
    <dbReference type="NCBI Taxonomy" id="2666083"/>
    <lineage>
        <taxon>Bacteria</taxon>
        <taxon>Pseudomonadati</taxon>
        <taxon>Pseudomonadota</taxon>
        <taxon>Betaproteobacteria</taxon>
        <taxon>Burkholderiales</taxon>
        <taxon>Oxalobacteraceae</taxon>
        <taxon>Telluria group</taxon>
        <taxon>Duganella</taxon>
    </lineage>
</organism>
<comment type="caution">
    <text evidence="3">The sequence shown here is derived from an EMBL/GenBank/DDBJ whole genome shotgun (WGS) entry which is preliminary data.</text>
</comment>
<proteinExistence type="inferred from homology"/>
<dbReference type="PANTHER" id="PTHR30203:SF33">
    <property type="entry name" value="BLR4455 PROTEIN"/>
    <property type="match status" value="1"/>
</dbReference>
<dbReference type="PANTHER" id="PTHR30203">
    <property type="entry name" value="OUTER MEMBRANE CATION EFFLUX PROTEIN"/>
    <property type="match status" value="1"/>
</dbReference>
<keyword evidence="2" id="KW-0812">Transmembrane</keyword>
<feature type="chain" id="PRO_5031594735" evidence="2">
    <location>
        <begin position="20"/>
        <end position="473"/>
    </location>
</feature>
<comment type="subcellular location">
    <subcellularLocation>
        <location evidence="2">Cell membrane</location>
        <topology evidence="2">Lipid-anchor</topology>
    </subcellularLocation>
</comment>
<reference evidence="3 4" key="1">
    <citation type="submission" date="2019-12" db="EMBL/GenBank/DDBJ databases">
        <title>Novel species isolated from a subtropical stream in China.</title>
        <authorList>
            <person name="Lu H."/>
        </authorList>
    </citation>
    <scope>NUCLEOTIDE SEQUENCE [LARGE SCALE GENOMIC DNA]</scope>
    <source>
        <strain evidence="3 4">FT55W</strain>
    </source>
</reference>
<accession>A0A7X4KAH8</accession>
<gene>
    <name evidence="3" type="ORF">GTP45_04600</name>
</gene>
<dbReference type="AlphaFoldDB" id="A0A7X4KAH8"/>
<name>A0A7X4KAH8_9BURK</name>